<name>A0A4U0XU49_9PEZI</name>
<feature type="transmembrane region" description="Helical" evidence="2">
    <location>
        <begin position="147"/>
        <end position="174"/>
    </location>
</feature>
<dbReference type="Pfam" id="PF25130">
    <property type="entry name" value="DUF7820"/>
    <property type="match status" value="2"/>
</dbReference>
<evidence type="ECO:0000256" key="2">
    <source>
        <dbReference type="SAM" id="Phobius"/>
    </source>
</evidence>
<feature type="non-terminal residue" evidence="4">
    <location>
        <position position="466"/>
    </location>
</feature>
<dbReference type="InterPro" id="IPR056722">
    <property type="entry name" value="DUF7820"/>
</dbReference>
<dbReference type="Proteomes" id="UP000308768">
    <property type="component" value="Unassembled WGS sequence"/>
</dbReference>
<dbReference type="EMBL" id="NAJN01000117">
    <property type="protein sequence ID" value="TKA79003.1"/>
    <property type="molecule type" value="Genomic_DNA"/>
</dbReference>
<keyword evidence="2" id="KW-0812">Transmembrane</keyword>
<evidence type="ECO:0000313" key="5">
    <source>
        <dbReference type="Proteomes" id="UP000308768"/>
    </source>
</evidence>
<dbReference type="OrthoDB" id="5384459at2759"/>
<accession>A0A4U0XU49</accession>
<keyword evidence="2" id="KW-1133">Transmembrane helix</keyword>
<feature type="domain" description="DUF7820" evidence="3">
    <location>
        <begin position="415"/>
        <end position="464"/>
    </location>
</feature>
<protein>
    <recommendedName>
        <fullName evidence="3">DUF7820 domain-containing protein</fullName>
    </recommendedName>
</protein>
<keyword evidence="5" id="KW-1185">Reference proteome</keyword>
<comment type="caution">
    <text evidence="4">The sequence shown here is derived from an EMBL/GenBank/DDBJ whole genome shotgun (WGS) entry which is preliminary data.</text>
</comment>
<dbReference type="STRING" id="331657.A0A4U0XU49"/>
<dbReference type="PANTHER" id="PTHR42078">
    <property type="entry name" value="GLUCAN 1, 4-ALPHA-GLUCOSIDASE"/>
    <property type="match status" value="1"/>
</dbReference>
<evidence type="ECO:0000313" key="4">
    <source>
        <dbReference type="EMBL" id="TKA79003.1"/>
    </source>
</evidence>
<feature type="domain" description="DUF7820" evidence="3">
    <location>
        <begin position="198"/>
        <end position="337"/>
    </location>
</feature>
<dbReference type="PANTHER" id="PTHR42078:SF1">
    <property type="entry name" value="GLUCAN 1, 4-ALPHA-GLUCOSIDASE"/>
    <property type="match status" value="1"/>
</dbReference>
<evidence type="ECO:0000259" key="3">
    <source>
        <dbReference type="Pfam" id="PF25130"/>
    </source>
</evidence>
<dbReference type="AlphaFoldDB" id="A0A4U0XU49"/>
<evidence type="ECO:0000256" key="1">
    <source>
        <dbReference type="SAM" id="MobiDB-lite"/>
    </source>
</evidence>
<organism evidence="4 5">
    <name type="scientific">Cryomyces minteri</name>
    <dbReference type="NCBI Taxonomy" id="331657"/>
    <lineage>
        <taxon>Eukaryota</taxon>
        <taxon>Fungi</taxon>
        <taxon>Dikarya</taxon>
        <taxon>Ascomycota</taxon>
        <taxon>Pezizomycotina</taxon>
        <taxon>Dothideomycetes</taxon>
        <taxon>Dothideomycetes incertae sedis</taxon>
        <taxon>Cryomyces</taxon>
    </lineage>
</organism>
<sequence>MYPQNVSTDPDDDVVEPIEAVPVGFPGLGQQYHRRIGPEGEEQDIVGPDGHTEQLPPYSRYADEDLAKPPVVNAADPAALEGASGHDADSHDTLIPSSYETAGAGTVSSQFPRIEAMESGESDTSEKSWNEKTWKEKRKTRLCWGKIPLWWILLAAAFVVLLAIILGGVIGGFLSRQHANAAKATAGDRAVVTVTSTAPYLDASTIPTPSSLPTLPTGNYVLSMSVAEQTDNSCLSFYNQSNAWGCTIPGPPNINVGFPSAGAPLSAWLNSTIPSNVINYGTQPPQIAPNGFTLVQDIEDPGRGPAFFFQTKYDKIVIVSDDDFSPGGPDPIKKRQLFARPPISRKQLAAGEQPCRNDYIDEAGDFFDVFSFSADDVFYCYLKVKCLFATIDRHDLHRQGRLILCSVPFVPFENVKIEERRVSGNSIQPYCQKMQIMNDGTANVVPNAAGKPIIVTLAEKDPSYPG</sequence>
<feature type="region of interest" description="Disordered" evidence="1">
    <location>
        <begin position="81"/>
        <end position="106"/>
    </location>
</feature>
<gene>
    <name evidence="4" type="ORF">B0A49_02264</name>
</gene>
<proteinExistence type="predicted"/>
<feature type="compositionally biased region" description="Polar residues" evidence="1">
    <location>
        <begin position="95"/>
        <end position="106"/>
    </location>
</feature>
<reference evidence="4 5" key="1">
    <citation type="submission" date="2017-03" db="EMBL/GenBank/DDBJ databases">
        <title>Genomes of endolithic fungi from Antarctica.</title>
        <authorList>
            <person name="Coleine C."/>
            <person name="Masonjones S."/>
            <person name="Stajich J.E."/>
        </authorList>
    </citation>
    <scope>NUCLEOTIDE SEQUENCE [LARGE SCALE GENOMIC DNA]</scope>
    <source>
        <strain evidence="4 5">CCFEE 5187</strain>
    </source>
</reference>
<keyword evidence="2" id="KW-0472">Membrane</keyword>